<dbReference type="AlphaFoldDB" id="A0A9X4BGJ6"/>
<sequence length="331" mass="36921">MSNDLLSQDEIDALLHGVGSGDVDTSPPPARGEARNYDFATQDRIVRGRMPTLEMINERFARLVRIGIFNLLRRAPEISVRGIELVKFGAYTHSLLVPTNLNLVRIRSLRGTALIVFEPMLVFTAVDTFFGGDGRFHTKIEGREFTATEMRVIRLLLAQVFADLVEAWAPVMPVEFEYVGSEVNPHFATIVTPREYVVVSKFHVDFDGAAGDIHVTFPYSMLEPLREILDAGVQSDRAERDERWAGALRGRIQDADVELSSTLAHATIDLRRLMSLRAGDVLPIDLPPRVDLCVERVPVFRGEFGLSNGRRAVKITQVLPSSTDSSPRMPP</sequence>
<protein>
    <recommendedName>
        <fullName evidence="2 10">Flagellar motor switch protein FliM</fullName>
    </recommendedName>
</protein>
<dbReference type="PIRSF" id="PIRSF002888">
    <property type="entry name" value="FliM"/>
    <property type="match status" value="1"/>
</dbReference>
<keyword evidence="7 11" id="KW-0472">Membrane</keyword>
<keyword evidence="5 11" id="KW-0997">Cell inner membrane</keyword>
<comment type="similarity">
    <text evidence="1 11">Belongs to the FliM family.</text>
</comment>
<dbReference type="InterPro" id="IPR001689">
    <property type="entry name" value="Flag_FliM"/>
</dbReference>
<evidence type="ECO:0000256" key="11">
    <source>
        <dbReference type="PIRNR" id="PIRNR002888"/>
    </source>
</evidence>
<dbReference type="Gene3D" id="2.30.330.10">
    <property type="entry name" value="SpoA-like"/>
    <property type="match status" value="1"/>
</dbReference>
<dbReference type="Pfam" id="PF01052">
    <property type="entry name" value="FliMN_C"/>
    <property type="match status" value="1"/>
</dbReference>
<name>A0A9X4BGJ6_9GAMM</name>
<keyword evidence="8 11" id="KW-0975">Bacterial flagellum</keyword>
<dbReference type="GO" id="GO:0009425">
    <property type="term" value="C:bacterial-type flagellum basal body"/>
    <property type="evidence" value="ECO:0007669"/>
    <property type="project" value="UniProtKB-SubCell"/>
</dbReference>
<dbReference type="InterPro" id="IPR036429">
    <property type="entry name" value="SpoA-like_sf"/>
</dbReference>
<dbReference type="RefSeq" id="WP_263545287.1">
    <property type="nucleotide sequence ID" value="NZ_JAOVZO020000014.1"/>
</dbReference>
<dbReference type="InterPro" id="IPR028976">
    <property type="entry name" value="CheC-like_sf"/>
</dbReference>
<evidence type="ECO:0000256" key="1">
    <source>
        <dbReference type="ARBA" id="ARBA00011049"/>
    </source>
</evidence>
<dbReference type="GO" id="GO:0050918">
    <property type="term" value="P:positive chemotaxis"/>
    <property type="evidence" value="ECO:0007669"/>
    <property type="project" value="TreeGrafter"/>
</dbReference>
<evidence type="ECO:0000256" key="3">
    <source>
        <dbReference type="ARBA" id="ARBA00022475"/>
    </source>
</evidence>
<comment type="function">
    <text evidence="9 11">FliM is one of three proteins (FliG, FliN, FliM) that forms the rotor-mounted switch complex (C ring), located at the base of the basal body. This complex interacts with the CheY and CheZ chemotaxis proteins, in addition to contacting components of the motor that determine the direction of flagellar rotation.</text>
</comment>
<feature type="domain" description="Flagellar motor switch protein FliN-like C-terminal" evidence="12">
    <location>
        <begin position="251"/>
        <end position="319"/>
    </location>
</feature>
<comment type="subcellular location">
    <subcellularLocation>
        <location evidence="11">Cell inner membrane</location>
        <topology evidence="11">Peripheral membrane protein</topology>
    </subcellularLocation>
    <subcellularLocation>
        <location evidence="11">Bacterial flagellum basal body</location>
    </subcellularLocation>
</comment>
<evidence type="ECO:0000256" key="8">
    <source>
        <dbReference type="ARBA" id="ARBA00023143"/>
    </source>
</evidence>
<organism evidence="13 14">
    <name type="scientific">Tahibacter soli</name>
    <dbReference type="NCBI Taxonomy" id="2983605"/>
    <lineage>
        <taxon>Bacteria</taxon>
        <taxon>Pseudomonadati</taxon>
        <taxon>Pseudomonadota</taxon>
        <taxon>Gammaproteobacteria</taxon>
        <taxon>Lysobacterales</taxon>
        <taxon>Rhodanobacteraceae</taxon>
        <taxon>Tahibacter</taxon>
    </lineage>
</organism>
<comment type="caution">
    <text evidence="13">The sequence shown here is derived from an EMBL/GenBank/DDBJ whole genome shotgun (WGS) entry which is preliminary data.</text>
</comment>
<keyword evidence="6 11" id="KW-0283">Flagellar rotation</keyword>
<reference evidence="13" key="1">
    <citation type="submission" date="2023-02" db="EMBL/GenBank/DDBJ databases">
        <title>Tahibacter soli sp. nov. isolated from soil.</title>
        <authorList>
            <person name="Baek J.H."/>
            <person name="Lee J.K."/>
            <person name="Choi D.G."/>
            <person name="Jeon C.O."/>
        </authorList>
    </citation>
    <scope>NUCLEOTIDE SEQUENCE</scope>
    <source>
        <strain evidence="13">BL</strain>
    </source>
</reference>
<evidence type="ECO:0000256" key="5">
    <source>
        <dbReference type="ARBA" id="ARBA00022519"/>
    </source>
</evidence>
<keyword evidence="13" id="KW-0282">Flagellum</keyword>
<dbReference type="EMBL" id="JAOVZO020000014">
    <property type="protein sequence ID" value="MDC8012870.1"/>
    <property type="molecule type" value="Genomic_DNA"/>
</dbReference>
<keyword evidence="4 11" id="KW-0145">Chemotaxis</keyword>
<dbReference type="GO" id="GO:0003774">
    <property type="term" value="F:cytoskeletal motor activity"/>
    <property type="evidence" value="ECO:0007669"/>
    <property type="project" value="InterPro"/>
</dbReference>
<evidence type="ECO:0000256" key="9">
    <source>
        <dbReference type="ARBA" id="ARBA00025044"/>
    </source>
</evidence>
<evidence type="ECO:0000256" key="7">
    <source>
        <dbReference type="ARBA" id="ARBA00023136"/>
    </source>
</evidence>
<keyword evidence="14" id="KW-1185">Reference proteome</keyword>
<evidence type="ECO:0000256" key="2">
    <source>
        <dbReference type="ARBA" id="ARBA00021898"/>
    </source>
</evidence>
<evidence type="ECO:0000259" key="12">
    <source>
        <dbReference type="Pfam" id="PF01052"/>
    </source>
</evidence>
<evidence type="ECO:0000313" key="13">
    <source>
        <dbReference type="EMBL" id="MDC8012870.1"/>
    </source>
</evidence>
<proteinExistence type="inferred from homology"/>
<dbReference type="SUPFAM" id="SSF103039">
    <property type="entry name" value="CheC-like"/>
    <property type="match status" value="1"/>
</dbReference>
<dbReference type="SUPFAM" id="SSF101801">
    <property type="entry name" value="Surface presentation of antigens (SPOA)"/>
    <property type="match status" value="1"/>
</dbReference>
<dbReference type="PANTHER" id="PTHR30034">
    <property type="entry name" value="FLAGELLAR MOTOR SWITCH PROTEIN FLIM"/>
    <property type="match status" value="1"/>
</dbReference>
<evidence type="ECO:0000256" key="6">
    <source>
        <dbReference type="ARBA" id="ARBA00022779"/>
    </source>
</evidence>
<dbReference type="Pfam" id="PF02154">
    <property type="entry name" value="FliM"/>
    <property type="match status" value="1"/>
</dbReference>
<keyword evidence="13" id="KW-0966">Cell projection</keyword>
<evidence type="ECO:0000313" key="14">
    <source>
        <dbReference type="Proteomes" id="UP001139971"/>
    </source>
</evidence>
<dbReference type="Gene3D" id="3.40.1550.10">
    <property type="entry name" value="CheC-like"/>
    <property type="match status" value="1"/>
</dbReference>
<dbReference type="Proteomes" id="UP001139971">
    <property type="component" value="Unassembled WGS sequence"/>
</dbReference>
<dbReference type="GO" id="GO:0005886">
    <property type="term" value="C:plasma membrane"/>
    <property type="evidence" value="ECO:0007669"/>
    <property type="project" value="UniProtKB-SubCell"/>
</dbReference>
<dbReference type="GO" id="GO:0071978">
    <property type="term" value="P:bacterial-type flagellum-dependent swarming motility"/>
    <property type="evidence" value="ECO:0007669"/>
    <property type="project" value="TreeGrafter"/>
</dbReference>
<evidence type="ECO:0000256" key="4">
    <source>
        <dbReference type="ARBA" id="ARBA00022500"/>
    </source>
</evidence>
<dbReference type="NCBIfam" id="TIGR01397">
    <property type="entry name" value="fliM_switch"/>
    <property type="match status" value="1"/>
</dbReference>
<dbReference type="PANTHER" id="PTHR30034:SF3">
    <property type="entry name" value="FLAGELLAR MOTOR SWITCH PROTEIN FLIM"/>
    <property type="match status" value="1"/>
</dbReference>
<keyword evidence="13" id="KW-0969">Cilium</keyword>
<dbReference type="CDD" id="cd17908">
    <property type="entry name" value="FliM"/>
    <property type="match status" value="1"/>
</dbReference>
<evidence type="ECO:0000256" key="10">
    <source>
        <dbReference type="NCBIfam" id="TIGR01397"/>
    </source>
</evidence>
<dbReference type="PRINTS" id="PR00955">
    <property type="entry name" value="FLGMOTORFLIM"/>
</dbReference>
<gene>
    <name evidence="13" type="primary">fliM</name>
    <name evidence="13" type="ORF">OD750_009965</name>
</gene>
<dbReference type="InterPro" id="IPR001543">
    <property type="entry name" value="FliN-like_C"/>
</dbReference>
<keyword evidence="3 11" id="KW-1003">Cell membrane</keyword>
<accession>A0A9X4BGJ6</accession>